<protein>
    <submittedName>
        <fullName evidence="2">Lipase family protein</fullName>
        <ecNumber evidence="2">3.1.1.-</ecNumber>
    </submittedName>
</protein>
<name>A0ABZ0I7P2_9GAMM</name>
<organism evidence="2 3">
    <name type="scientific">Congregibacter variabilis</name>
    <dbReference type="NCBI Taxonomy" id="3081200"/>
    <lineage>
        <taxon>Bacteria</taxon>
        <taxon>Pseudomonadati</taxon>
        <taxon>Pseudomonadota</taxon>
        <taxon>Gammaproteobacteria</taxon>
        <taxon>Cellvibrionales</taxon>
        <taxon>Halieaceae</taxon>
        <taxon>Congregibacter</taxon>
    </lineage>
</organism>
<dbReference type="SUPFAM" id="SSF53474">
    <property type="entry name" value="alpha/beta-Hydrolases"/>
    <property type="match status" value="1"/>
</dbReference>
<dbReference type="GO" id="GO:0016787">
    <property type="term" value="F:hydrolase activity"/>
    <property type="evidence" value="ECO:0007669"/>
    <property type="project" value="UniProtKB-KW"/>
</dbReference>
<proteinExistence type="predicted"/>
<dbReference type="EMBL" id="CP136864">
    <property type="protein sequence ID" value="WOJ95195.1"/>
    <property type="molecule type" value="Genomic_DNA"/>
</dbReference>
<dbReference type="Proteomes" id="UP001626537">
    <property type="component" value="Chromosome"/>
</dbReference>
<dbReference type="PANTHER" id="PTHR45856:SF24">
    <property type="entry name" value="FUNGAL LIPASE-LIKE DOMAIN-CONTAINING PROTEIN"/>
    <property type="match status" value="1"/>
</dbReference>
<evidence type="ECO:0000259" key="1">
    <source>
        <dbReference type="Pfam" id="PF01764"/>
    </source>
</evidence>
<keyword evidence="3" id="KW-1185">Reference proteome</keyword>
<dbReference type="InterPro" id="IPR002921">
    <property type="entry name" value="Fungal_lipase-type"/>
</dbReference>
<evidence type="ECO:0000313" key="2">
    <source>
        <dbReference type="EMBL" id="WOJ95195.1"/>
    </source>
</evidence>
<dbReference type="PANTHER" id="PTHR45856">
    <property type="entry name" value="ALPHA/BETA-HYDROLASES SUPERFAMILY PROTEIN"/>
    <property type="match status" value="1"/>
</dbReference>
<reference evidence="2 3" key="1">
    <citation type="submission" date="2023-10" db="EMBL/GenBank/DDBJ databases">
        <title>Two novel species belonging to the OM43/NOR5 clade.</title>
        <authorList>
            <person name="Park M."/>
        </authorList>
    </citation>
    <scope>NUCLEOTIDE SEQUENCE [LARGE SCALE GENOMIC DNA]</scope>
    <source>
        <strain evidence="2 3">IMCC43200</strain>
    </source>
</reference>
<evidence type="ECO:0000313" key="3">
    <source>
        <dbReference type="Proteomes" id="UP001626537"/>
    </source>
</evidence>
<gene>
    <name evidence="2" type="ORF">R0135_08475</name>
</gene>
<dbReference type="CDD" id="cd00519">
    <property type="entry name" value="Lipase_3"/>
    <property type="match status" value="1"/>
</dbReference>
<dbReference type="RefSeq" id="WP_407349830.1">
    <property type="nucleotide sequence ID" value="NZ_CP136864.1"/>
</dbReference>
<dbReference type="Pfam" id="PF01764">
    <property type="entry name" value="Lipase_3"/>
    <property type="match status" value="1"/>
</dbReference>
<feature type="domain" description="Fungal lipase-type" evidence="1">
    <location>
        <begin position="76"/>
        <end position="205"/>
    </location>
</feature>
<dbReference type="EC" id="3.1.1.-" evidence="2"/>
<dbReference type="InterPro" id="IPR051218">
    <property type="entry name" value="Sec_MonoDiacylglyc_Lipase"/>
</dbReference>
<dbReference type="Gene3D" id="3.40.50.1820">
    <property type="entry name" value="alpha/beta hydrolase"/>
    <property type="match status" value="1"/>
</dbReference>
<accession>A0ABZ0I7P2</accession>
<keyword evidence="2" id="KW-0378">Hydrolase</keyword>
<sequence>MEYEEHFRALRRRDAYDPQNALSLALACQLSYAGKRSIKKCVESTWGYEFLALVSRKKKPDIDTQCFLMADSSNIVVVFRGSDSGSDWFANFQASQDPGPFDKTGAHEGFQDALFPTVIKLTEVLRADPKKPRKVWITGHSLGGALCSLFAGMLLENGIDVYGIYTFASPRPGDAEFAKELNKKIKAPHWRVVNSGDLVPHLPPEPFFSHPGNRIILKHNHRKRTKGSWLDERIAALKSFVEMTGKRFDIANNHLLIKDDDSYVPRLIEDLAREERQKSR</sequence>
<dbReference type="InterPro" id="IPR029058">
    <property type="entry name" value="AB_hydrolase_fold"/>
</dbReference>